<dbReference type="GO" id="GO:0006310">
    <property type="term" value="P:DNA recombination"/>
    <property type="evidence" value="ECO:0007669"/>
    <property type="project" value="UniProtKB-KW"/>
</dbReference>
<dbReference type="SUPFAM" id="SSF56349">
    <property type="entry name" value="DNA breaking-rejoining enzymes"/>
    <property type="match status" value="1"/>
</dbReference>
<dbReference type="Gene3D" id="1.10.443.10">
    <property type="entry name" value="Intergrase catalytic core"/>
    <property type="match status" value="1"/>
</dbReference>
<dbReference type="AlphaFoldDB" id="A0A150GNU1"/>
<protein>
    <recommendedName>
        <fullName evidence="4">Tyr recombinase domain-containing protein</fullName>
    </recommendedName>
</protein>
<comment type="caution">
    <text evidence="2">The sequence shown here is derived from an EMBL/GenBank/DDBJ whole genome shotgun (WGS) entry which is preliminary data.</text>
</comment>
<dbReference type="InterPro" id="IPR052925">
    <property type="entry name" value="Phage_Integrase-like_Recomb"/>
</dbReference>
<evidence type="ECO:0000313" key="3">
    <source>
        <dbReference type="Proteomes" id="UP000075714"/>
    </source>
</evidence>
<name>A0A150GNU1_GONPE</name>
<dbReference type="GO" id="GO:0003677">
    <property type="term" value="F:DNA binding"/>
    <property type="evidence" value="ECO:0007669"/>
    <property type="project" value="InterPro"/>
</dbReference>
<proteinExistence type="predicted"/>
<dbReference type="PANTHER" id="PTHR34605:SF4">
    <property type="entry name" value="DNA ADENINE METHYLTRANSFERASE"/>
    <property type="match status" value="1"/>
</dbReference>
<dbReference type="GO" id="GO:0015074">
    <property type="term" value="P:DNA integration"/>
    <property type="evidence" value="ECO:0007669"/>
    <property type="project" value="InterPro"/>
</dbReference>
<dbReference type="InterPro" id="IPR013762">
    <property type="entry name" value="Integrase-like_cat_sf"/>
</dbReference>
<accession>A0A150GNU1</accession>
<reference evidence="3" key="1">
    <citation type="journal article" date="2016" name="Nat. Commun.">
        <title>The Gonium pectorale genome demonstrates co-option of cell cycle regulation during the evolution of multicellularity.</title>
        <authorList>
            <person name="Hanschen E.R."/>
            <person name="Marriage T.N."/>
            <person name="Ferris P.J."/>
            <person name="Hamaji T."/>
            <person name="Toyoda A."/>
            <person name="Fujiyama A."/>
            <person name="Neme R."/>
            <person name="Noguchi H."/>
            <person name="Minakuchi Y."/>
            <person name="Suzuki M."/>
            <person name="Kawai-Toyooka H."/>
            <person name="Smith D.R."/>
            <person name="Sparks H."/>
            <person name="Anderson J."/>
            <person name="Bakaric R."/>
            <person name="Luria V."/>
            <person name="Karger A."/>
            <person name="Kirschner M.W."/>
            <person name="Durand P.M."/>
            <person name="Michod R.E."/>
            <person name="Nozaki H."/>
            <person name="Olson B.J."/>
        </authorList>
    </citation>
    <scope>NUCLEOTIDE SEQUENCE [LARGE SCALE GENOMIC DNA]</scope>
    <source>
        <strain evidence="3">NIES-2863</strain>
    </source>
</reference>
<sequence>MRIYPRSHADLYLWRSKTDQRAEGAFVTVGWIGGPYCPASHLEELLKAGDYQRVPAQSAGVAGQRRDLEDVGPLLRAVASDAGGKQYLAQRTLPLPTTIEPLPYKQFRKRLNELFCAAGVPKWNLGTHAYRRSGASAGVNNGADRALVQKHGRWACSKTFEKRYVKDSAASKRKLTATIITAPE</sequence>
<dbReference type="EMBL" id="LSYV01000013">
    <property type="protein sequence ID" value="KXZ51526.1"/>
    <property type="molecule type" value="Genomic_DNA"/>
</dbReference>
<gene>
    <name evidence="2" type="ORF">GPECTOR_12g489</name>
</gene>
<dbReference type="InterPro" id="IPR011010">
    <property type="entry name" value="DNA_brk_join_enz"/>
</dbReference>
<keyword evidence="3" id="KW-1185">Reference proteome</keyword>
<evidence type="ECO:0000256" key="1">
    <source>
        <dbReference type="ARBA" id="ARBA00023172"/>
    </source>
</evidence>
<keyword evidence="1" id="KW-0233">DNA recombination</keyword>
<dbReference type="OrthoDB" id="550499at2759"/>
<evidence type="ECO:0000313" key="2">
    <source>
        <dbReference type="EMBL" id="KXZ51526.1"/>
    </source>
</evidence>
<dbReference type="PANTHER" id="PTHR34605">
    <property type="entry name" value="PHAGE_INTEGRASE DOMAIN-CONTAINING PROTEIN"/>
    <property type="match status" value="1"/>
</dbReference>
<evidence type="ECO:0008006" key="4">
    <source>
        <dbReference type="Google" id="ProtNLM"/>
    </source>
</evidence>
<dbReference type="Proteomes" id="UP000075714">
    <property type="component" value="Unassembled WGS sequence"/>
</dbReference>
<organism evidence="2 3">
    <name type="scientific">Gonium pectorale</name>
    <name type="common">Green alga</name>
    <dbReference type="NCBI Taxonomy" id="33097"/>
    <lineage>
        <taxon>Eukaryota</taxon>
        <taxon>Viridiplantae</taxon>
        <taxon>Chlorophyta</taxon>
        <taxon>core chlorophytes</taxon>
        <taxon>Chlorophyceae</taxon>
        <taxon>CS clade</taxon>
        <taxon>Chlamydomonadales</taxon>
        <taxon>Volvocaceae</taxon>
        <taxon>Gonium</taxon>
    </lineage>
</organism>